<evidence type="ECO:0000313" key="1">
    <source>
        <dbReference type="EMBL" id="ETD03793.1"/>
    </source>
</evidence>
<dbReference type="AlphaFoldDB" id="V8ALT9"/>
<reference evidence="1 2" key="1">
    <citation type="submission" date="2013-07" db="EMBL/GenBank/DDBJ databases">
        <title>Isolation of Lactococcus garvieae strain TRF1 from the fecal material of a timber rattlesnake.</title>
        <authorList>
            <person name="McLaughlin R.W."/>
            <person name="Cochran P.A."/>
            <person name="Dowd S.E."/>
        </authorList>
    </citation>
    <scope>NUCLEOTIDE SEQUENCE [LARGE SCALE GENOMIC DNA]</scope>
    <source>
        <strain evidence="1 2">TRF1</strain>
    </source>
</reference>
<gene>
    <name evidence="1" type="ORF">N568_0111500</name>
</gene>
<dbReference type="EMBL" id="AVFE01000063">
    <property type="protein sequence ID" value="ETD03793.1"/>
    <property type="molecule type" value="Genomic_DNA"/>
</dbReference>
<protein>
    <recommendedName>
        <fullName evidence="3">AP2-like integrase N-terminal domain-containing protein</fullName>
    </recommendedName>
</protein>
<sequence>MASIRYRQRKGKSGVSWSYEIRQGNKTLKSKSGFKTKRKLQ</sequence>
<evidence type="ECO:0000313" key="2">
    <source>
        <dbReference type="Proteomes" id="UP000018692"/>
    </source>
</evidence>
<organism evidence="1 2">
    <name type="scientific">Lactococcus garvieae TRF1</name>
    <dbReference type="NCBI Taxonomy" id="1380772"/>
    <lineage>
        <taxon>Bacteria</taxon>
        <taxon>Bacillati</taxon>
        <taxon>Bacillota</taxon>
        <taxon>Bacilli</taxon>
        <taxon>Lactobacillales</taxon>
        <taxon>Streptococcaceae</taxon>
        <taxon>Lactococcus</taxon>
    </lineage>
</organism>
<comment type="caution">
    <text evidence="1">The sequence shown here is derived from an EMBL/GenBank/DDBJ whole genome shotgun (WGS) entry which is preliminary data.</text>
</comment>
<name>V8ALT9_9LACT</name>
<proteinExistence type="predicted"/>
<evidence type="ECO:0008006" key="3">
    <source>
        <dbReference type="Google" id="ProtNLM"/>
    </source>
</evidence>
<accession>V8ALT9</accession>
<dbReference type="Proteomes" id="UP000018692">
    <property type="component" value="Unassembled WGS sequence"/>
</dbReference>